<feature type="transmembrane region" description="Helical" evidence="6">
    <location>
        <begin position="83"/>
        <end position="103"/>
    </location>
</feature>
<dbReference type="AlphaFoldDB" id="X0UUE7"/>
<evidence type="ECO:0000256" key="3">
    <source>
        <dbReference type="ARBA" id="ARBA00022692"/>
    </source>
</evidence>
<evidence type="ECO:0000256" key="2">
    <source>
        <dbReference type="ARBA" id="ARBA00022448"/>
    </source>
</evidence>
<dbReference type="PANTHER" id="PTHR10283">
    <property type="entry name" value="SOLUTE CARRIER FAMILY 13 MEMBER"/>
    <property type="match status" value="1"/>
</dbReference>
<feature type="transmembrane region" description="Helical" evidence="6">
    <location>
        <begin position="138"/>
        <end position="160"/>
    </location>
</feature>
<evidence type="ECO:0000313" key="8">
    <source>
        <dbReference type="EMBL" id="GAG02847.1"/>
    </source>
</evidence>
<feature type="transmembrane region" description="Helical" evidence="6">
    <location>
        <begin position="167"/>
        <end position="187"/>
    </location>
</feature>
<organism evidence="8">
    <name type="scientific">marine sediment metagenome</name>
    <dbReference type="NCBI Taxonomy" id="412755"/>
    <lineage>
        <taxon>unclassified sequences</taxon>
        <taxon>metagenomes</taxon>
        <taxon>ecological metagenomes</taxon>
    </lineage>
</organism>
<evidence type="ECO:0000256" key="5">
    <source>
        <dbReference type="ARBA" id="ARBA00023136"/>
    </source>
</evidence>
<evidence type="ECO:0000259" key="7">
    <source>
        <dbReference type="Pfam" id="PF03600"/>
    </source>
</evidence>
<dbReference type="PANTHER" id="PTHR10283:SF82">
    <property type="entry name" value="SOLUTE CARRIER FAMILY 13 MEMBER 2"/>
    <property type="match status" value="1"/>
</dbReference>
<dbReference type="Pfam" id="PF03600">
    <property type="entry name" value="CitMHS"/>
    <property type="match status" value="1"/>
</dbReference>
<keyword evidence="4 6" id="KW-1133">Transmembrane helix</keyword>
<evidence type="ECO:0000256" key="4">
    <source>
        <dbReference type="ARBA" id="ARBA00022989"/>
    </source>
</evidence>
<feature type="transmembrane region" description="Helical" evidence="6">
    <location>
        <begin position="115"/>
        <end position="132"/>
    </location>
</feature>
<comment type="caution">
    <text evidence="8">The sequence shown here is derived from an EMBL/GenBank/DDBJ whole genome shotgun (WGS) entry which is preliminary data.</text>
</comment>
<keyword evidence="2" id="KW-0813">Transport</keyword>
<gene>
    <name evidence="8" type="ORF">S01H1_36231</name>
</gene>
<feature type="transmembrane region" description="Helical" evidence="6">
    <location>
        <begin position="207"/>
        <end position="230"/>
    </location>
</feature>
<keyword evidence="5 6" id="KW-0472">Membrane</keyword>
<dbReference type="GO" id="GO:0005886">
    <property type="term" value="C:plasma membrane"/>
    <property type="evidence" value="ECO:0007669"/>
    <property type="project" value="TreeGrafter"/>
</dbReference>
<name>X0UUE7_9ZZZZ</name>
<dbReference type="InterPro" id="IPR004680">
    <property type="entry name" value="Cit_transptr-like_dom"/>
</dbReference>
<evidence type="ECO:0000256" key="6">
    <source>
        <dbReference type="SAM" id="Phobius"/>
    </source>
</evidence>
<sequence length="254" mass="26935">MSTIANSSPEDLSHSKNQKANVNRRWISIGLALILAAVVYIVIPAESLNEQGQVIGGLGHAGRAVAAGAVLMAVLWVTEALPLAVTALLPIVLFPICTGGEVTIKAATAPYGHELIFLFMGGFMIALAMQRWGLHRRIALHTVLLIGTKPVSIVAGFMLATAFLSMWISNTATTVMMLPIALSVIELVRREMRETGDPNLPAEGEPFNFAVCLMLGIAYAASIGGMSTLIGTGTNAIMAAFLKENYGVEISFVK</sequence>
<dbReference type="EMBL" id="BARS01022686">
    <property type="protein sequence ID" value="GAG02847.1"/>
    <property type="molecule type" value="Genomic_DNA"/>
</dbReference>
<proteinExistence type="predicted"/>
<dbReference type="GO" id="GO:0022857">
    <property type="term" value="F:transmembrane transporter activity"/>
    <property type="evidence" value="ECO:0007669"/>
    <property type="project" value="TreeGrafter"/>
</dbReference>
<feature type="domain" description="Citrate transporter-like" evidence="7">
    <location>
        <begin position="74"/>
        <end position="250"/>
    </location>
</feature>
<reference evidence="8" key="1">
    <citation type="journal article" date="2014" name="Front. Microbiol.">
        <title>High frequency of phylogenetically diverse reductive dehalogenase-homologous genes in deep subseafloor sedimentary metagenomes.</title>
        <authorList>
            <person name="Kawai M."/>
            <person name="Futagami T."/>
            <person name="Toyoda A."/>
            <person name="Takaki Y."/>
            <person name="Nishi S."/>
            <person name="Hori S."/>
            <person name="Arai W."/>
            <person name="Tsubouchi T."/>
            <person name="Morono Y."/>
            <person name="Uchiyama I."/>
            <person name="Ito T."/>
            <person name="Fujiyama A."/>
            <person name="Inagaki F."/>
            <person name="Takami H."/>
        </authorList>
    </citation>
    <scope>NUCLEOTIDE SEQUENCE</scope>
    <source>
        <strain evidence="8">Expedition CK06-06</strain>
    </source>
</reference>
<protein>
    <recommendedName>
        <fullName evidence="7">Citrate transporter-like domain-containing protein</fullName>
    </recommendedName>
</protein>
<feature type="non-terminal residue" evidence="8">
    <location>
        <position position="254"/>
    </location>
</feature>
<feature type="transmembrane region" description="Helical" evidence="6">
    <location>
        <begin position="26"/>
        <end position="43"/>
    </location>
</feature>
<accession>X0UUE7</accession>
<evidence type="ECO:0000256" key="1">
    <source>
        <dbReference type="ARBA" id="ARBA00004141"/>
    </source>
</evidence>
<comment type="subcellular location">
    <subcellularLocation>
        <location evidence="1">Membrane</location>
        <topology evidence="1">Multi-pass membrane protein</topology>
    </subcellularLocation>
</comment>
<keyword evidence="3 6" id="KW-0812">Transmembrane</keyword>
<feature type="transmembrane region" description="Helical" evidence="6">
    <location>
        <begin position="55"/>
        <end position="77"/>
    </location>
</feature>